<dbReference type="Pfam" id="PF00145">
    <property type="entry name" value="DNA_methylase"/>
    <property type="match status" value="1"/>
</dbReference>
<evidence type="ECO:0000256" key="4">
    <source>
        <dbReference type="ARBA" id="ARBA00022691"/>
    </source>
</evidence>
<dbReference type="GO" id="GO:0009307">
    <property type="term" value="P:DNA restriction-modification system"/>
    <property type="evidence" value="ECO:0007669"/>
    <property type="project" value="UniProtKB-KW"/>
</dbReference>
<protein>
    <recommendedName>
        <fullName evidence="1">DNA (cytosine-5-)-methyltransferase</fullName>
        <ecNumber evidence="1">2.1.1.37</ecNumber>
    </recommendedName>
</protein>
<keyword evidence="2 7" id="KW-0489">Methyltransferase</keyword>
<dbReference type="AlphaFoldDB" id="A0A1X6Y597"/>
<dbReference type="GO" id="GO:0044027">
    <property type="term" value="P:negative regulation of gene expression via chromosomal CpG island methylation"/>
    <property type="evidence" value="ECO:0007669"/>
    <property type="project" value="TreeGrafter"/>
</dbReference>
<evidence type="ECO:0000256" key="9">
    <source>
        <dbReference type="SAM" id="MobiDB-lite"/>
    </source>
</evidence>
<dbReference type="PRINTS" id="PR00105">
    <property type="entry name" value="C5METTRFRASE"/>
</dbReference>
<dbReference type="GO" id="GO:0003886">
    <property type="term" value="F:DNA (cytosine-5-)-methyltransferase activity"/>
    <property type="evidence" value="ECO:0007669"/>
    <property type="project" value="UniProtKB-EC"/>
</dbReference>
<dbReference type="Gene3D" id="3.40.50.150">
    <property type="entry name" value="Vaccinia Virus protein VP39"/>
    <property type="match status" value="1"/>
</dbReference>
<dbReference type="RefSeq" id="WP_085815795.1">
    <property type="nucleotide sequence ID" value="NZ_FWFU01000001.1"/>
</dbReference>
<feature type="active site" evidence="7">
    <location>
        <position position="157"/>
    </location>
</feature>
<evidence type="ECO:0000256" key="7">
    <source>
        <dbReference type="PROSITE-ProRule" id="PRU01016"/>
    </source>
</evidence>
<evidence type="ECO:0000256" key="1">
    <source>
        <dbReference type="ARBA" id="ARBA00011975"/>
    </source>
</evidence>
<keyword evidence="5" id="KW-0680">Restriction system</keyword>
<dbReference type="InterPro" id="IPR029063">
    <property type="entry name" value="SAM-dependent_MTases_sf"/>
</dbReference>
<dbReference type="PROSITE" id="PS51679">
    <property type="entry name" value="SAM_MT_C5"/>
    <property type="match status" value="1"/>
</dbReference>
<dbReference type="InterPro" id="IPR031303">
    <property type="entry name" value="C5_meth_CS"/>
</dbReference>
<feature type="region of interest" description="Disordered" evidence="9">
    <location>
        <begin position="325"/>
        <end position="346"/>
    </location>
</feature>
<dbReference type="GO" id="GO:0032259">
    <property type="term" value="P:methylation"/>
    <property type="evidence" value="ECO:0007669"/>
    <property type="project" value="UniProtKB-KW"/>
</dbReference>
<dbReference type="GO" id="GO:0003677">
    <property type="term" value="F:DNA binding"/>
    <property type="evidence" value="ECO:0007669"/>
    <property type="project" value="TreeGrafter"/>
</dbReference>
<keyword evidence="4 7" id="KW-0949">S-adenosyl-L-methionine</keyword>
<evidence type="ECO:0000256" key="2">
    <source>
        <dbReference type="ARBA" id="ARBA00022603"/>
    </source>
</evidence>
<evidence type="ECO:0000256" key="3">
    <source>
        <dbReference type="ARBA" id="ARBA00022679"/>
    </source>
</evidence>
<dbReference type="Proteomes" id="UP000193207">
    <property type="component" value="Unassembled WGS sequence"/>
</dbReference>
<dbReference type="NCBIfam" id="TIGR00675">
    <property type="entry name" value="dcm"/>
    <property type="match status" value="1"/>
</dbReference>
<organism evidence="10 11">
    <name type="scientific">Roseovarius halotolerans</name>
    <dbReference type="NCBI Taxonomy" id="505353"/>
    <lineage>
        <taxon>Bacteria</taxon>
        <taxon>Pseudomonadati</taxon>
        <taxon>Pseudomonadota</taxon>
        <taxon>Alphaproteobacteria</taxon>
        <taxon>Rhodobacterales</taxon>
        <taxon>Roseobacteraceae</taxon>
        <taxon>Roseovarius</taxon>
    </lineage>
</organism>
<name>A0A1X6Y597_9RHOB</name>
<evidence type="ECO:0000256" key="8">
    <source>
        <dbReference type="RuleBase" id="RU000416"/>
    </source>
</evidence>
<dbReference type="OrthoDB" id="9813719at2"/>
<comment type="catalytic activity">
    <reaction evidence="6">
        <text>a 2'-deoxycytidine in DNA + S-adenosyl-L-methionine = a 5-methyl-2'-deoxycytidine in DNA + S-adenosyl-L-homocysteine + H(+)</text>
        <dbReference type="Rhea" id="RHEA:13681"/>
        <dbReference type="Rhea" id="RHEA-COMP:11369"/>
        <dbReference type="Rhea" id="RHEA-COMP:11370"/>
        <dbReference type="ChEBI" id="CHEBI:15378"/>
        <dbReference type="ChEBI" id="CHEBI:57856"/>
        <dbReference type="ChEBI" id="CHEBI:59789"/>
        <dbReference type="ChEBI" id="CHEBI:85452"/>
        <dbReference type="ChEBI" id="CHEBI:85454"/>
        <dbReference type="EC" id="2.1.1.37"/>
    </reaction>
</comment>
<dbReference type="PANTHER" id="PTHR10629">
    <property type="entry name" value="CYTOSINE-SPECIFIC METHYLTRANSFERASE"/>
    <property type="match status" value="1"/>
</dbReference>
<evidence type="ECO:0000256" key="6">
    <source>
        <dbReference type="ARBA" id="ARBA00047422"/>
    </source>
</evidence>
<evidence type="ECO:0000313" key="10">
    <source>
        <dbReference type="EMBL" id="SLN10982.1"/>
    </source>
</evidence>
<dbReference type="PANTHER" id="PTHR10629:SF52">
    <property type="entry name" value="DNA (CYTOSINE-5)-METHYLTRANSFERASE 1"/>
    <property type="match status" value="1"/>
</dbReference>
<proteinExistence type="inferred from homology"/>
<dbReference type="InterPro" id="IPR001525">
    <property type="entry name" value="C5_MeTfrase"/>
</dbReference>
<dbReference type="Gene3D" id="3.90.120.10">
    <property type="entry name" value="DNA Methylase, subunit A, domain 2"/>
    <property type="match status" value="1"/>
</dbReference>
<evidence type="ECO:0000256" key="5">
    <source>
        <dbReference type="ARBA" id="ARBA00022747"/>
    </source>
</evidence>
<gene>
    <name evidence="10" type="primary">aplIM</name>
    <name evidence="10" type="ORF">ROH8110_00047</name>
</gene>
<dbReference type="PROSITE" id="PS00095">
    <property type="entry name" value="C5_MTASE_2"/>
    <property type="match status" value="1"/>
</dbReference>
<comment type="similarity">
    <text evidence="7 8">Belongs to the class I-like SAM-binding methyltransferase superfamily. C5-methyltransferase family.</text>
</comment>
<dbReference type="InterPro" id="IPR050390">
    <property type="entry name" value="C5-Methyltransferase"/>
</dbReference>
<dbReference type="EMBL" id="FWFU01000001">
    <property type="protein sequence ID" value="SLN10982.1"/>
    <property type="molecule type" value="Genomic_DNA"/>
</dbReference>
<evidence type="ECO:0000313" key="11">
    <source>
        <dbReference type="Proteomes" id="UP000193207"/>
    </source>
</evidence>
<keyword evidence="11" id="KW-1185">Reference proteome</keyword>
<reference evidence="10 11" key="1">
    <citation type="submission" date="2017-03" db="EMBL/GenBank/DDBJ databases">
        <authorList>
            <person name="Afonso C.L."/>
            <person name="Miller P.J."/>
            <person name="Scott M.A."/>
            <person name="Spackman E."/>
            <person name="Goraichik I."/>
            <person name="Dimitrov K.M."/>
            <person name="Suarez D.L."/>
            <person name="Swayne D.E."/>
        </authorList>
    </citation>
    <scope>NUCLEOTIDE SEQUENCE [LARGE SCALE GENOMIC DNA]</scope>
    <source>
        <strain evidence="10 11">CECT 8110</strain>
    </source>
</reference>
<accession>A0A1X6Y597</accession>
<dbReference type="EC" id="2.1.1.37" evidence="1"/>
<dbReference type="SUPFAM" id="SSF53335">
    <property type="entry name" value="S-adenosyl-L-methionine-dependent methyltransferases"/>
    <property type="match status" value="1"/>
</dbReference>
<keyword evidence="3 7" id="KW-0808">Transferase</keyword>
<sequence>MLKKNPNSITPEDLYSIQSTLLQSSGEKEVIESVMANEGWTIDDLVYEKSRALTWKGAKPATLKSFKKRGKGVPLVSFFTGCGGMDLGFEAVGFENKAAFEFNEIFCKTLRVNRPKWNIFGPPTHNGDVSKTKEIVEQLTPIISKPFDGVFVGGPPCQPFSIAANQRFSKSGENFKRVGFQHAQNGNLLFDFVDLVVHFRPAVFVIENVPGLRDLDGGKQLGEAIRTLQAEGYNVEEPEVWDAADYGIPQYRQRMFVVGGRKEGLFEMPSKREHVGCGSVLNDLPGEDALNHETRNHYVQSIKRYRVLDYGKRDQLGRVDRLTPTRPSKTVIAGGTNGGGRSHLHPEIPRTLSVRECARLQTFPDNYKFIGPNARQFTQVGNAVPPVLAATLASQIAKAYF</sequence>